<dbReference type="PRINTS" id="PR00081">
    <property type="entry name" value="GDHRDH"/>
</dbReference>
<dbReference type="InterPro" id="IPR002347">
    <property type="entry name" value="SDR_fam"/>
</dbReference>
<dbReference type="Proteomes" id="UP000298649">
    <property type="component" value="Chromosome linear"/>
</dbReference>
<comment type="similarity">
    <text evidence="1">Belongs to the short-chain dehydrogenases/reductases (SDR) family.</text>
</comment>
<evidence type="ECO:0000313" key="3">
    <source>
        <dbReference type="Proteomes" id="UP000298649"/>
    </source>
</evidence>
<evidence type="ECO:0000313" key="2">
    <source>
        <dbReference type="EMBL" id="QCL95757.1"/>
    </source>
</evidence>
<dbReference type="SUPFAM" id="SSF51735">
    <property type="entry name" value="NAD(P)-binding Rossmann-fold domains"/>
    <property type="match status" value="1"/>
</dbReference>
<dbReference type="PANTHER" id="PTHR42879">
    <property type="entry name" value="3-OXOACYL-(ACYL-CARRIER-PROTEIN) REDUCTASE"/>
    <property type="match status" value="1"/>
</dbReference>
<dbReference type="PANTHER" id="PTHR42879:SF6">
    <property type="entry name" value="NADPH-DEPENDENT REDUCTASE BACG"/>
    <property type="match status" value="1"/>
</dbReference>
<name>A0A4D7YKH0_AGRTU</name>
<protein>
    <submittedName>
        <fullName evidence="2">SDR family oxidoreductase</fullName>
    </submittedName>
</protein>
<reference evidence="2 3" key="1">
    <citation type="submission" date="2019-04" db="EMBL/GenBank/DDBJ databases">
        <title>Complete genome sequence of Agrobacterium tumefaciens CFBP7129.</title>
        <authorList>
            <person name="Haryono M."/>
            <person name="Lin Y.-C."/>
            <person name="Lai E.-M."/>
            <person name="Kuo C.-H."/>
        </authorList>
    </citation>
    <scope>NUCLEOTIDE SEQUENCE [LARGE SCALE GENOMIC DNA]</scope>
    <source>
        <strain evidence="2 3">CFBP7129</strain>
    </source>
</reference>
<dbReference type="InterPro" id="IPR050259">
    <property type="entry name" value="SDR"/>
</dbReference>
<evidence type="ECO:0000256" key="1">
    <source>
        <dbReference type="ARBA" id="ARBA00006484"/>
    </source>
</evidence>
<proteinExistence type="inferred from homology"/>
<dbReference type="Gene3D" id="3.40.50.720">
    <property type="entry name" value="NAD(P)-binding Rossmann-like Domain"/>
    <property type="match status" value="1"/>
</dbReference>
<gene>
    <name evidence="2" type="ORF">CFBP7129_15845</name>
</gene>
<dbReference type="AlphaFoldDB" id="A0A4D7YKH0"/>
<dbReference type="EMBL" id="CP039923">
    <property type="protein sequence ID" value="QCL95757.1"/>
    <property type="molecule type" value="Genomic_DNA"/>
</dbReference>
<organism evidence="2 3">
    <name type="scientific">Agrobacterium tumefaciens</name>
    <dbReference type="NCBI Taxonomy" id="358"/>
    <lineage>
        <taxon>Bacteria</taxon>
        <taxon>Pseudomonadati</taxon>
        <taxon>Pseudomonadota</taxon>
        <taxon>Alphaproteobacteria</taxon>
        <taxon>Hyphomicrobiales</taxon>
        <taxon>Rhizobiaceae</taxon>
        <taxon>Rhizobium/Agrobacterium group</taxon>
        <taxon>Agrobacterium</taxon>
        <taxon>Agrobacterium tumefaciens complex</taxon>
    </lineage>
</organism>
<dbReference type="Pfam" id="PF13561">
    <property type="entry name" value="adh_short_C2"/>
    <property type="match status" value="1"/>
</dbReference>
<accession>A0A4D7YKH0</accession>
<sequence>MEVSEFDLGLKGKVALVINATDGLGLACAEALAAEGAEVWIDGPSKVLTGRVVADLAVKGIQVYHFDGDLESYEGGDAATVHPQFDILVNNFGPLPFENFGRFDEKIVQRFIERTMVAANKVAAVALDSMIAKKWGRIVNIAFELLGPPIQSPDFSHAVHNQLTDMVSEVAGNAISPNVTINNLLPGLIETKHLQQYLDAIATDGRSFQEVSDAVAAATASGRFGKPSELGAFCAFICSQPASQITGQNLLVDGGGAI</sequence>
<dbReference type="InterPro" id="IPR036291">
    <property type="entry name" value="NAD(P)-bd_dom_sf"/>
</dbReference>